<protein>
    <recommendedName>
        <fullName evidence="1">F-box domain-containing protein</fullName>
    </recommendedName>
</protein>
<name>A0A814I8S1_9BILA</name>
<sequence length="567" mass="66826">MPSIATVTHLDKLPMELIHKILNYLTYHDIYLSLYNISTYMNTILHTYDKYQLDFQSISMSQFYITLNQINPCQVISLTLSNMDETPGQFSLFLSLFSIQQFSRLQSLQLSQPLGPIDLNKILIHLPTFDSLKSLAIIHCQPSSINKETCMLLSSFITNSVSLRRLYLSGILNNIFEYNISSSIDHLYFNDNICNTISLGTIASHMPHLKSLETAITLHMNYNHLQSLIHLTRLTMTIFINMKNSDLKILLHKMPTLIFLKLIASGKQWFDGQFWEENLPLNLQTFQFNFSTQSIVFNEQMVLETFQTPFWLKQKSWYVMLDYQMNPSMIHLYSLPYCDTQFYYRPSMNPSLKFRSSISNNESYMNKVTRLTIDLSTLITENIFSLSSVHFFSNISTLTLADNECDLSVEFLLNFFQTSIDLTHVTELRLGQFHHPDFINILYNRMPRLKSLRITEKLFSKLEMLDFHNIHSLTICDCLTNIDRMCLMFPNIKYLCVRLIIFEHIRRLMELLEKTLINITFRHINQELQEQIIKWLPKYCGKHRQYSYSIDQHMDLHIWLSDFFEDN</sequence>
<dbReference type="AlphaFoldDB" id="A0A814I8S1"/>
<dbReference type="PROSITE" id="PS50181">
    <property type="entry name" value="FBOX"/>
    <property type="match status" value="1"/>
</dbReference>
<feature type="domain" description="F-box" evidence="1">
    <location>
        <begin position="7"/>
        <end position="58"/>
    </location>
</feature>
<dbReference type="EMBL" id="CAJNOM010000088">
    <property type="protein sequence ID" value="CAF1020276.1"/>
    <property type="molecule type" value="Genomic_DNA"/>
</dbReference>
<proteinExistence type="predicted"/>
<evidence type="ECO:0000259" key="1">
    <source>
        <dbReference type="PROSITE" id="PS50181"/>
    </source>
</evidence>
<evidence type="ECO:0000313" key="4">
    <source>
        <dbReference type="Proteomes" id="UP000663832"/>
    </source>
</evidence>
<accession>A0A814I8S1</accession>
<dbReference type="SUPFAM" id="SSF52047">
    <property type="entry name" value="RNI-like"/>
    <property type="match status" value="1"/>
</dbReference>
<reference evidence="2" key="1">
    <citation type="submission" date="2021-02" db="EMBL/GenBank/DDBJ databases">
        <authorList>
            <person name="Nowell W R."/>
        </authorList>
    </citation>
    <scope>NUCLEOTIDE SEQUENCE</scope>
</reference>
<dbReference type="Proteomes" id="UP000663877">
    <property type="component" value="Unassembled WGS sequence"/>
</dbReference>
<dbReference type="EMBL" id="CAJNOI010000134">
    <property type="protein sequence ID" value="CAF1112470.1"/>
    <property type="molecule type" value="Genomic_DNA"/>
</dbReference>
<comment type="caution">
    <text evidence="2">The sequence shown here is derived from an EMBL/GenBank/DDBJ whole genome shotgun (WGS) entry which is preliminary data.</text>
</comment>
<organism evidence="2 4">
    <name type="scientific">Adineta steineri</name>
    <dbReference type="NCBI Taxonomy" id="433720"/>
    <lineage>
        <taxon>Eukaryota</taxon>
        <taxon>Metazoa</taxon>
        <taxon>Spiralia</taxon>
        <taxon>Gnathifera</taxon>
        <taxon>Rotifera</taxon>
        <taxon>Eurotatoria</taxon>
        <taxon>Bdelloidea</taxon>
        <taxon>Adinetida</taxon>
        <taxon>Adinetidae</taxon>
        <taxon>Adineta</taxon>
    </lineage>
</organism>
<evidence type="ECO:0000313" key="2">
    <source>
        <dbReference type="EMBL" id="CAF1020276.1"/>
    </source>
</evidence>
<dbReference type="OrthoDB" id="9990563at2759"/>
<dbReference type="Gene3D" id="3.80.10.10">
    <property type="entry name" value="Ribonuclease Inhibitor"/>
    <property type="match status" value="1"/>
</dbReference>
<keyword evidence="4" id="KW-1185">Reference proteome</keyword>
<evidence type="ECO:0000313" key="3">
    <source>
        <dbReference type="EMBL" id="CAF1112470.1"/>
    </source>
</evidence>
<gene>
    <name evidence="3" type="ORF">BJG266_LOCUS21979</name>
    <name evidence="2" type="ORF">QVE165_LOCUS15960</name>
</gene>
<dbReference type="InterPro" id="IPR001810">
    <property type="entry name" value="F-box_dom"/>
</dbReference>
<dbReference type="Proteomes" id="UP000663832">
    <property type="component" value="Unassembled WGS sequence"/>
</dbReference>
<dbReference type="InterPro" id="IPR032675">
    <property type="entry name" value="LRR_dom_sf"/>
</dbReference>